<organism evidence="2 3">
    <name type="scientific">Marasmiellus scandens</name>
    <dbReference type="NCBI Taxonomy" id="2682957"/>
    <lineage>
        <taxon>Eukaryota</taxon>
        <taxon>Fungi</taxon>
        <taxon>Dikarya</taxon>
        <taxon>Basidiomycota</taxon>
        <taxon>Agaricomycotina</taxon>
        <taxon>Agaricomycetes</taxon>
        <taxon>Agaricomycetidae</taxon>
        <taxon>Agaricales</taxon>
        <taxon>Marasmiineae</taxon>
        <taxon>Omphalotaceae</taxon>
        <taxon>Marasmiellus</taxon>
    </lineage>
</organism>
<feature type="compositionally biased region" description="Low complexity" evidence="1">
    <location>
        <begin position="39"/>
        <end position="70"/>
    </location>
</feature>
<comment type="caution">
    <text evidence="2">The sequence shown here is derived from an EMBL/GenBank/DDBJ whole genome shotgun (WGS) entry which is preliminary data.</text>
</comment>
<feature type="compositionally biased region" description="Basic and acidic residues" evidence="1">
    <location>
        <begin position="359"/>
        <end position="370"/>
    </location>
</feature>
<feature type="compositionally biased region" description="Polar residues" evidence="1">
    <location>
        <begin position="304"/>
        <end position="313"/>
    </location>
</feature>
<feature type="compositionally biased region" description="Acidic residues" evidence="1">
    <location>
        <begin position="106"/>
        <end position="116"/>
    </location>
</feature>
<feature type="compositionally biased region" description="Polar residues" evidence="1">
    <location>
        <begin position="162"/>
        <end position="174"/>
    </location>
</feature>
<feature type="compositionally biased region" description="Polar residues" evidence="1">
    <location>
        <begin position="20"/>
        <end position="32"/>
    </location>
</feature>
<protein>
    <recommendedName>
        <fullName evidence="4">Enamelin</fullName>
    </recommendedName>
</protein>
<dbReference type="EMBL" id="JBANRG010000026">
    <property type="protein sequence ID" value="KAK7453460.1"/>
    <property type="molecule type" value="Genomic_DNA"/>
</dbReference>
<reference evidence="2 3" key="1">
    <citation type="submission" date="2024-01" db="EMBL/GenBank/DDBJ databases">
        <title>A draft genome for the cacao thread blight pathogen Marasmiellus scandens.</title>
        <authorList>
            <person name="Baruah I.K."/>
            <person name="Leung J."/>
            <person name="Bukari Y."/>
            <person name="Amoako-Attah I."/>
            <person name="Meinhardt L.W."/>
            <person name="Bailey B.A."/>
            <person name="Cohen S.P."/>
        </authorList>
    </citation>
    <scope>NUCLEOTIDE SEQUENCE [LARGE SCALE GENOMIC DNA]</scope>
    <source>
        <strain evidence="2 3">GH-19</strain>
    </source>
</reference>
<evidence type="ECO:0008006" key="4">
    <source>
        <dbReference type="Google" id="ProtNLM"/>
    </source>
</evidence>
<name>A0ABR1J7V7_9AGAR</name>
<keyword evidence="3" id="KW-1185">Reference proteome</keyword>
<sequence>MASHEFFKQAHDLTFTGSTINSVGGDQHNVTNNDDRRITGSYNTYNSNNTNSNNHNSNVGNTNSNNTYNGWDQRQPHVPYHDPGYARRNAYAPGSHNPNPGRYWEEEPYDEDEEVESWEHGSSGHGRGQNRGMPRMGYHQHTDPRNGMRQGLSAHPPPAPPSNRSSHSRNQQGWDQAPAPAPFSSGGRSGPEYVDQWGDPIYRGPGQGQRRPNPSQYPSEPAFNYQGQPPPTPPSSAPPSYYGQNQHIPPQPPYYQQDVSFSQAYPEAAANDYRPQPENFSSSTSTNRHRASEAAGPNYYRAQPENSSSSTSMNRHRAPEAAGLNDYRPQPENFSSSTSTNRHRDSKNPFYYHGSSSQRSDEQGRRRYDG</sequence>
<accession>A0ABR1J7V7</accession>
<evidence type="ECO:0000256" key="1">
    <source>
        <dbReference type="SAM" id="MobiDB-lite"/>
    </source>
</evidence>
<feature type="compositionally biased region" description="Pro residues" evidence="1">
    <location>
        <begin position="228"/>
        <end position="237"/>
    </location>
</feature>
<evidence type="ECO:0000313" key="2">
    <source>
        <dbReference type="EMBL" id="KAK7453460.1"/>
    </source>
</evidence>
<evidence type="ECO:0000313" key="3">
    <source>
        <dbReference type="Proteomes" id="UP001498398"/>
    </source>
</evidence>
<dbReference type="Proteomes" id="UP001498398">
    <property type="component" value="Unassembled WGS sequence"/>
</dbReference>
<feature type="region of interest" description="Disordered" evidence="1">
    <location>
        <begin position="20"/>
        <end position="370"/>
    </location>
</feature>
<proteinExistence type="predicted"/>
<gene>
    <name evidence="2" type="ORF">VKT23_011733</name>
</gene>